<feature type="compositionally biased region" description="Low complexity" evidence="1">
    <location>
        <begin position="17"/>
        <end position="31"/>
    </location>
</feature>
<keyword evidence="3" id="KW-1185">Reference proteome</keyword>
<feature type="compositionally biased region" description="Polar residues" evidence="1">
    <location>
        <begin position="33"/>
        <end position="52"/>
    </location>
</feature>
<dbReference type="Proteomes" id="UP000053611">
    <property type="component" value="Unassembled WGS sequence"/>
</dbReference>
<dbReference type="OrthoDB" id="10671017at2759"/>
<dbReference type="AlphaFoldDB" id="A0A0J1AY46"/>
<dbReference type="GeneID" id="28984582"/>
<dbReference type="EMBL" id="KQ087238">
    <property type="protein sequence ID" value="KLT40254.1"/>
    <property type="molecule type" value="Genomic_DNA"/>
</dbReference>
<reference evidence="2 3" key="1">
    <citation type="submission" date="2015-03" db="EMBL/GenBank/DDBJ databases">
        <title>Genomics and transcriptomics of the oil-accumulating basidiomycete yeast T. oleaginosus allow insights into substrate utilization and the diverse evolutionary trajectories of mating systems in fungi.</title>
        <authorList>
            <consortium name="DOE Joint Genome Institute"/>
            <person name="Kourist R."/>
            <person name="Kracht O."/>
            <person name="Bracharz F."/>
            <person name="Lipzen A."/>
            <person name="Nolan M."/>
            <person name="Ohm R."/>
            <person name="Grigoriev I."/>
            <person name="Sun S."/>
            <person name="Heitman J."/>
            <person name="Bruck T."/>
            <person name="Nowrousian M."/>
        </authorList>
    </citation>
    <scope>NUCLEOTIDE SEQUENCE [LARGE SCALE GENOMIC DNA]</scope>
    <source>
        <strain evidence="2 3">IBC0246</strain>
    </source>
</reference>
<evidence type="ECO:0000256" key="1">
    <source>
        <dbReference type="SAM" id="MobiDB-lite"/>
    </source>
</evidence>
<sequence length="265" mass="29475">MSASHTIPRIPPGITADSVPDSSVSDISRSPNKAAQGSNYDSPNNSYDTSVPSIEDDGDLFPRSSWTDNAFPPVPFGNSSNLVGRTNWAARNASRLLAAALSPDGDIGDIDALMFKLACFDKVYEINSGEWHDRLINRRRFAKKSMWMEHVDDMIHQVYDMASSTLSMAGRRSPPASEHDVRDFCRMLMARCADALYDGKINDYQAKTYTPAAFGRFDPDLMNKAEVADYVTTMFKMHDVGGGHYVVDTIYVEEDPTDIRRPTEV</sequence>
<gene>
    <name evidence="2" type="ORF">CC85DRAFT_287668</name>
</gene>
<protein>
    <submittedName>
        <fullName evidence="2">Uncharacterized protein</fullName>
    </submittedName>
</protein>
<organism evidence="2 3">
    <name type="scientific">Cutaneotrichosporon oleaginosum</name>
    <dbReference type="NCBI Taxonomy" id="879819"/>
    <lineage>
        <taxon>Eukaryota</taxon>
        <taxon>Fungi</taxon>
        <taxon>Dikarya</taxon>
        <taxon>Basidiomycota</taxon>
        <taxon>Agaricomycotina</taxon>
        <taxon>Tremellomycetes</taxon>
        <taxon>Trichosporonales</taxon>
        <taxon>Trichosporonaceae</taxon>
        <taxon>Cutaneotrichosporon</taxon>
    </lineage>
</organism>
<dbReference type="RefSeq" id="XP_018276745.1">
    <property type="nucleotide sequence ID" value="XM_018423979.1"/>
</dbReference>
<evidence type="ECO:0000313" key="2">
    <source>
        <dbReference type="EMBL" id="KLT40254.1"/>
    </source>
</evidence>
<feature type="region of interest" description="Disordered" evidence="1">
    <location>
        <begin position="1"/>
        <end position="54"/>
    </location>
</feature>
<proteinExistence type="predicted"/>
<accession>A0A0J1AY46</accession>
<name>A0A0J1AY46_9TREE</name>
<evidence type="ECO:0000313" key="3">
    <source>
        <dbReference type="Proteomes" id="UP000053611"/>
    </source>
</evidence>